<dbReference type="CDD" id="cd00090">
    <property type="entry name" value="HTH_ARSR"/>
    <property type="match status" value="1"/>
</dbReference>
<evidence type="ECO:0000256" key="2">
    <source>
        <dbReference type="ARBA" id="ARBA00023125"/>
    </source>
</evidence>
<evidence type="ECO:0000256" key="3">
    <source>
        <dbReference type="ARBA" id="ARBA00023163"/>
    </source>
</evidence>
<organism evidence="5 6">
    <name type="scientific">Ligilactobacillus ceti DSM 22408</name>
    <dbReference type="NCBI Taxonomy" id="1122146"/>
    <lineage>
        <taxon>Bacteria</taxon>
        <taxon>Bacillati</taxon>
        <taxon>Bacillota</taxon>
        <taxon>Bacilli</taxon>
        <taxon>Lactobacillales</taxon>
        <taxon>Lactobacillaceae</taxon>
        <taxon>Ligilactobacillus</taxon>
    </lineage>
</organism>
<feature type="domain" description="HTH arsR-type" evidence="4">
    <location>
        <begin position="9"/>
        <end position="102"/>
    </location>
</feature>
<sequence length="102" mass="11676">MNNSKFQIPNETDIARSVEIFKAFGDQTRYKILSLLFCQTLSVNEIAQEIGISQSAISHQLKILRQSRLVKGTRDGQKIKYSLADEHIITIFEQVKEHIAEN</sequence>
<dbReference type="OrthoDB" id="9794330at2"/>
<name>A0A0R2KJU8_9LACO</name>
<dbReference type="InterPro" id="IPR011991">
    <property type="entry name" value="ArsR-like_HTH"/>
</dbReference>
<dbReference type="InterPro" id="IPR051011">
    <property type="entry name" value="Metal_resp_trans_reg"/>
</dbReference>
<proteinExistence type="predicted"/>
<keyword evidence="6" id="KW-1185">Reference proteome</keyword>
<dbReference type="STRING" id="1122146.IV53_GL001191"/>
<dbReference type="InterPro" id="IPR036390">
    <property type="entry name" value="WH_DNA-bd_sf"/>
</dbReference>
<dbReference type="SUPFAM" id="SSF46785">
    <property type="entry name" value="Winged helix' DNA-binding domain"/>
    <property type="match status" value="1"/>
</dbReference>
<dbReference type="InterPro" id="IPR001845">
    <property type="entry name" value="HTH_ArsR_DNA-bd_dom"/>
</dbReference>
<keyword evidence="2" id="KW-0238">DNA-binding</keyword>
<accession>A0A0R2KJU8</accession>
<protein>
    <recommendedName>
        <fullName evidence="4">HTH arsR-type domain-containing protein</fullName>
    </recommendedName>
</protein>
<dbReference type="PRINTS" id="PR00778">
    <property type="entry name" value="HTHARSR"/>
</dbReference>
<dbReference type="PANTHER" id="PTHR43132">
    <property type="entry name" value="ARSENICAL RESISTANCE OPERON REPRESSOR ARSR-RELATED"/>
    <property type="match status" value="1"/>
</dbReference>
<dbReference type="PROSITE" id="PS50987">
    <property type="entry name" value="HTH_ARSR_2"/>
    <property type="match status" value="1"/>
</dbReference>
<dbReference type="GO" id="GO:0003677">
    <property type="term" value="F:DNA binding"/>
    <property type="evidence" value="ECO:0007669"/>
    <property type="project" value="UniProtKB-KW"/>
</dbReference>
<comment type="caution">
    <text evidence="5">The sequence shown here is derived from an EMBL/GenBank/DDBJ whole genome shotgun (WGS) entry which is preliminary data.</text>
</comment>
<dbReference type="Gene3D" id="1.10.10.10">
    <property type="entry name" value="Winged helix-like DNA-binding domain superfamily/Winged helix DNA-binding domain"/>
    <property type="match status" value="1"/>
</dbReference>
<dbReference type="EMBL" id="JQBZ01000010">
    <property type="protein sequence ID" value="KRN89641.1"/>
    <property type="molecule type" value="Genomic_DNA"/>
</dbReference>
<keyword evidence="3" id="KW-0804">Transcription</keyword>
<dbReference type="RefSeq" id="WP_027106774.1">
    <property type="nucleotide sequence ID" value="NZ_AUHP01000018.1"/>
</dbReference>
<dbReference type="NCBIfam" id="NF033788">
    <property type="entry name" value="HTH_metalloreg"/>
    <property type="match status" value="1"/>
</dbReference>
<dbReference type="GO" id="GO:0003700">
    <property type="term" value="F:DNA-binding transcription factor activity"/>
    <property type="evidence" value="ECO:0007669"/>
    <property type="project" value="InterPro"/>
</dbReference>
<dbReference type="InterPro" id="IPR036388">
    <property type="entry name" value="WH-like_DNA-bd_sf"/>
</dbReference>
<dbReference type="eggNOG" id="COG0640">
    <property type="taxonomic scope" value="Bacteria"/>
</dbReference>
<dbReference type="SMART" id="SM00418">
    <property type="entry name" value="HTH_ARSR"/>
    <property type="match status" value="1"/>
</dbReference>
<evidence type="ECO:0000256" key="1">
    <source>
        <dbReference type="ARBA" id="ARBA00023015"/>
    </source>
</evidence>
<dbReference type="AlphaFoldDB" id="A0A0R2KJU8"/>
<dbReference type="Proteomes" id="UP000051500">
    <property type="component" value="Unassembled WGS sequence"/>
</dbReference>
<evidence type="ECO:0000259" key="4">
    <source>
        <dbReference type="PROSITE" id="PS50987"/>
    </source>
</evidence>
<gene>
    <name evidence="5" type="ORF">IV53_GL001191</name>
</gene>
<dbReference type="PATRIC" id="fig|1122146.4.peg.1228"/>
<evidence type="ECO:0000313" key="6">
    <source>
        <dbReference type="Proteomes" id="UP000051500"/>
    </source>
</evidence>
<dbReference type="PANTHER" id="PTHR43132:SF6">
    <property type="entry name" value="HTH-TYPE TRANSCRIPTIONAL REPRESSOR CZRA"/>
    <property type="match status" value="1"/>
</dbReference>
<evidence type="ECO:0000313" key="5">
    <source>
        <dbReference type="EMBL" id="KRN89641.1"/>
    </source>
</evidence>
<keyword evidence="1" id="KW-0805">Transcription regulation</keyword>
<reference evidence="5 6" key="1">
    <citation type="journal article" date="2015" name="Genome Announc.">
        <title>Expanding the biotechnology potential of lactobacilli through comparative genomics of 213 strains and associated genera.</title>
        <authorList>
            <person name="Sun Z."/>
            <person name="Harris H.M."/>
            <person name="McCann A."/>
            <person name="Guo C."/>
            <person name="Argimon S."/>
            <person name="Zhang W."/>
            <person name="Yang X."/>
            <person name="Jeffery I.B."/>
            <person name="Cooney J.C."/>
            <person name="Kagawa T.F."/>
            <person name="Liu W."/>
            <person name="Song Y."/>
            <person name="Salvetti E."/>
            <person name="Wrobel A."/>
            <person name="Rasinkangas P."/>
            <person name="Parkhill J."/>
            <person name="Rea M.C."/>
            <person name="O'Sullivan O."/>
            <person name="Ritari J."/>
            <person name="Douillard F.P."/>
            <person name="Paul Ross R."/>
            <person name="Yang R."/>
            <person name="Briner A.E."/>
            <person name="Felis G.E."/>
            <person name="de Vos W.M."/>
            <person name="Barrangou R."/>
            <person name="Klaenhammer T.R."/>
            <person name="Caufield P.W."/>
            <person name="Cui Y."/>
            <person name="Zhang H."/>
            <person name="O'Toole P.W."/>
        </authorList>
    </citation>
    <scope>NUCLEOTIDE SEQUENCE [LARGE SCALE GENOMIC DNA]</scope>
    <source>
        <strain evidence="5 6">DSM 22408</strain>
    </source>
</reference>
<dbReference type="Pfam" id="PF01022">
    <property type="entry name" value="HTH_5"/>
    <property type="match status" value="1"/>
</dbReference>